<feature type="compositionally biased region" description="Low complexity" evidence="1">
    <location>
        <begin position="158"/>
        <end position="175"/>
    </location>
</feature>
<sequence length="835" mass="94478">MRHRRTQQTSILDYVGSNPSKASTSTQTNREGPINFTATYRGSTQSRADEGDEAGDEVDSEEEGEGRLDRFRLDHRKTRLNTEELEEPTYEGEASRTRERRRQGKKKVLVDVESEEDFEDDQPRKRGPQRRQDTADLPPQSSSQAREAIGAITIDVPSSSSSRSESPHKSTVSPAVRRRRRSGVVLSGTSSSQHASNQEQEQDDDDDPLRTPTSTQEKPHRVPNSHSASKRKRRLVLDDNSDTEDLGRPGPGPSTSTNNMTRSATKRKTRSGGPVTPTPPSPLGSDAERVHARTRKKARQVDYYESDDPMDLLSGQKGLGKGKGKMREDLDDAVFEAETSLSPSQSQSVGRKTNTALRSGVGNARQTRSTKQVSANMEDVATHPPVGRPKTKLKIFSSESESESESDAEPEPAVKLRGWSSTPSGNPGSDGSDVPQKQRKIKGKDLRRKRARVQDPDDSEEDEIDPKELLEEIAMDEPVVVKSRMRDRTKKSAFERNLARLKRKQQAKRLGQPYNEESTTDESEEEEDASNGSVDEYGDAGQIVIDGSDEGENVKAIGLDEEEDFIDDDSEIDEVYDDRLLPAQFRMSSHQDLEHHFKVISQYFIHLVVTGPNFTEESESSYFKTALEAFRRRFQGMKDSLITSSVWKPEFKKSLEVWPEFIIGHLDEAVMGCDACHLSGRMSKYEGRLEGRAYDPETFEDIDSDDEDDSSDSGLEDQAEPPSKGPFRLGKYCQERARVFHEFTHWEHELYFAYRLPYRSLLRQSNAELDDEQELASDEEVKEVKKFVPVAGFTSDTIRDGDEVLEYFERKGYIKREWQRMSRLMEDARNLEVRR</sequence>
<dbReference type="OrthoDB" id="21499at2759"/>
<feature type="region of interest" description="Disordered" evidence="1">
    <location>
        <begin position="1"/>
        <end position="538"/>
    </location>
</feature>
<proteinExistence type="predicted"/>
<dbReference type="GO" id="GO:0005634">
    <property type="term" value="C:nucleus"/>
    <property type="evidence" value="ECO:0007669"/>
    <property type="project" value="TreeGrafter"/>
</dbReference>
<reference evidence="3" key="1">
    <citation type="submission" date="2020-04" db="EMBL/GenBank/DDBJ databases">
        <title>Analysis of mating type loci in Filobasidium floriforme.</title>
        <authorList>
            <person name="Nowrousian M."/>
        </authorList>
    </citation>
    <scope>NUCLEOTIDE SEQUENCE</scope>
    <source>
        <strain evidence="3">CBS 6242</strain>
    </source>
</reference>
<feature type="compositionally biased region" description="Polar residues" evidence="1">
    <location>
        <begin position="253"/>
        <end position="263"/>
    </location>
</feature>
<feature type="region of interest" description="Disordered" evidence="1">
    <location>
        <begin position="696"/>
        <end position="729"/>
    </location>
</feature>
<feature type="compositionally biased region" description="Basic and acidic residues" evidence="1">
    <location>
        <begin position="484"/>
        <end position="498"/>
    </location>
</feature>
<dbReference type="InterPro" id="IPR025451">
    <property type="entry name" value="DUF4211"/>
</dbReference>
<feature type="compositionally biased region" description="Low complexity" evidence="1">
    <location>
        <begin position="183"/>
        <end position="192"/>
    </location>
</feature>
<feature type="compositionally biased region" description="Basic residues" evidence="1">
    <location>
        <begin position="437"/>
        <end position="451"/>
    </location>
</feature>
<feature type="compositionally biased region" description="Polar residues" evidence="1">
    <location>
        <begin position="339"/>
        <end position="357"/>
    </location>
</feature>
<dbReference type="PANTHER" id="PTHR14689">
    <property type="entry name" value="PHORBOL-ESTER_DAG-TYPE DOMAIN-CONTAINING PROTEIN"/>
    <property type="match status" value="1"/>
</dbReference>
<feature type="domain" description="DUF4211" evidence="2">
    <location>
        <begin position="564"/>
        <end position="699"/>
    </location>
</feature>
<dbReference type="AlphaFoldDB" id="A0A8K0NUR5"/>
<organism evidence="3 4">
    <name type="scientific">Filobasidium floriforme</name>
    <dbReference type="NCBI Taxonomy" id="5210"/>
    <lineage>
        <taxon>Eukaryota</taxon>
        <taxon>Fungi</taxon>
        <taxon>Dikarya</taxon>
        <taxon>Basidiomycota</taxon>
        <taxon>Agaricomycotina</taxon>
        <taxon>Tremellomycetes</taxon>
        <taxon>Filobasidiales</taxon>
        <taxon>Filobasidiaceae</taxon>
        <taxon>Filobasidium</taxon>
    </lineage>
</organism>
<evidence type="ECO:0000313" key="4">
    <source>
        <dbReference type="Proteomes" id="UP000812966"/>
    </source>
</evidence>
<feature type="compositionally biased region" description="Basic residues" evidence="1">
    <location>
        <begin position="98"/>
        <end position="107"/>
    </location>
</feature>
<gene>
    <name evidence="3" type="ORF">FFLO_01657</name>
</gene>
<accession>A0A8K0NUR5</accession>
<name>A0A8K0NUR5_9TREE</name>
<feature type="compositionally biased region" description="Polar residues" evidence="1">
    <location>
        <begin position="419"/>
        <end position="429"/>
    </location>
</feature>
<dbReference type="Pfam" id="PF13926">
    <property type="entry name" value="DUF4211"/>
    <property type="match status" value="1"/>
</dbReference>
<evidence type="ECO:0000256" key="1">
    <source>
        <dbReference type="SAM" id="MobiDB-lite"/>
    </source>
</evidence>
<keyword evidence="4" id="KW-1185">Reference proteome</keyword>
<evidence type="ECO:0000313" key="3">
    <source>
        <dbReference type="EMBL" id="KAG7562967.1"/>
    </source>
</evidence>
<feature type="compositionally biased region" description="Acidic residues" evidence="1">
    <location>
        <begin position="456"/>
        <end position="475"/>
    </location>
</feature>
<feature type="compositionally biased region" description="Polar residues" evidence="1">
    <location>
        <begin position="364"/>
        <end position="375"/>
    </location>
</feature>
<dbReference type="PANTHER" id="PTHR14689:SF0">
    <property type="entry name" value="COILED-COIL DOMAIN-CONTAINING PROTEIN 82"/>
    <property type="match status" value="1"/>
</dbReference>
<protein>
    <recommendedName>
        <fullName evidence="2">DUF4211 domain-containing protein</fullName>
    </recommendedName>
</protein>
<feature type="compositionally biased region" description="Acidic residues" evidence="1">
    <location>
        <begin position="400"/>
        <end position="410"/>
    </location>
</feature>
<feature type="compositionally biased region" description="Polar residues" evidence="1">
    <location>
        <begin position="7"/>
        <end position="46"/>
    </location>
</feature>
<evidence type="ECO:0000259" key="2">
    <source>
        <dbReference type="Pfam" id="PF13926"/>
    </source>
</evidence>
<comment type="caution">
    <text evidence="3">The sequence shown here is derived from an EMBL/GenBank/DDBJ whole genome shotgun (WGS) entry which is preliminary data.</text>
</comment>
<feature type="compositionally biased region" description="Acidic residues" evidence="1">
    <location>
        <begin position="50"/>
        <end position="64"/>
    </location>
</feature>
<dbReference type="Proteomes" id="UP000812966">
    <property type="component" value="Unassembled WGS sequence"/>
</dbReference>
<feature type="compositionally biased region" description="Acidic residues" evidence="1">
    <location>
        <begin position="518"/>
        <end position="529"/>
    </location>
</feature>
<dbReference type="EMBL" id="JABELV010000023">
    <property type="protein sequence ID" value="KAG7562967.1"/>
    <property type="molecule type" value="Genomic_DNA"/>
</dbReference>
<feature type="compositionally biased region" description="Acidic residues" evidence="1">
    <location>
        <begin position="697"/>
        <end position="719"/>
    </location>
</feature>